<evidence type="ECO:0000256" key="5">
    <source>
        <dbReference type="ARBA" id="ARBA00022454"/>
    </source>
</evidence>
<evidence type="ECO:0000256" key="7">
    <source>
        <dbReference type="ARBA" id="ARBA00022853"/>
    </source>
</evidence>
<sequence length="1155" mass="134471">MFKGSFNCNGKVNINDWQLNSSSLLQQNEVDNVLSDRRSLPDLIFNVFDSKLPGINILLNLKHFARCLEAKLKQLDRHEILTDSGKQSVIEIYKHVDFLLLRMKICEFLFYLRNYLQSIKEENFSLKDIADEAEKDFHDLLGTIRRFLCRLRKMPDSTFLYATSNVGNKCNQPEYHMYHIHLDLRWLIISLTYIQNNSWGCLDNKSDDLENIIYAVIGDLIYISLKIFERISTAELKLKTPYTCTCMRELWIMLQIFTDDLSVRGKCKMFWAYVSSILKHLCSNEFNKDIAPFQQNIDLPYCKNAELFCIWLIYHLMLLYGYNKNGGYCNSPSSRLNERQIESSIDIVEKILKAYVNKGGKNGARDEIDEELCIIIPLLHVLNFEWWKPQVQIITLLWECFHRRLDQPFLMQTRGPWSTSSEKKTPIDILDQVRGRIKIINDVSNESSFGLFLRLLGAMLQKHYNRSDLKIWNQIIGRIYSRFSQNKIQEFSESGLFNFITLFITLAVTGDTINVCSAMVNLLPSVIDWSDSVGSKKCCLIWKSKLVVLLLYNEKKLSYQDIAEDYTETANAISCRKDEFSRSMMMWFIDVLRIILTQSDDFGRSEHAFLGGWIDRYLLECSPNRVTILTSVLLQVFDKCNDLQTTNMMGCSLMLNGLWNHVASRVRQMVTTFDLSTKFYENPTKLAVLFTLEACRDPVTAKKYRHSAISLFHHFTTSIIIKDIRITRLYLTLILENAITLEHLRKEILHFNTICIQAWIKCNILNCDVNNETIFLNNYISNLPEITEILKSESDRNEFLNSNESIISFLMILSRNRTNLMSEQQCISFDATCKPFFHNIEKWALQLINEENKDTTLAAWIYKCIGTVIFYCSPILYVKNQLNNTLKTLINKIALPPEQSTQQHITYLAQKIFSKLILGIENLNIKSDISLQTLIRELFERYLPLLIKIEGNDGNSFQVSDTLSKCFLKAKPDFVRLILEILGRNFITIPGGNTVHKHCYLVMLLLRNIIRAGEIYTSDTVHLIIIICVPSILNCYMRVHYHHPHKQQTITLLQDLFLNSYFKKCSAIREKFNEVVWSVLRKFIVSNIKISFEFLSSTEKINFEFFQYLLSCIECMVSECEKNKNPLAAALRYYLNDVSMKLTKSKIQNSKDADF</sequence>
<evidence type="ECO:0000256" key="6">
    <source>
        <dbReference type="ARBA" id="ARBA00022763"/>
    </source>
</evidence>
<reference evidence="14" key="1">
    <citation type="submission" date="2025-08" db="UniProtKB">
        <authorList>
            <consortium name="RefSeq"/>
        </authorList>
    </citation>
    <scope>IDENTIFICATION</scope>
</reference>
<comment type="similarity">
    <text evidence="3">Belongs to the MMS22 family. MMS22L subfamily.</text>
</comment>
<evidence type="ECO:0000256" key="2">
    <source>
        <dbReference type="ARBA" id="ARBA00004286"/>
    </source>
</evidence>
<name>A0AAJ6YI85_9HYME</name>
<dbReference type="InterPro" id="IPR042320">
    <property type="entry name" value="MMS22-like"/>
</dbReference>
<keyword evidence="8" id="KW-0234">DNA repair</keyword>
<keyword evidence="7" id="KW-0156">Chromatin regulator</keyword>
<keyword evidence="9" id="KW-0539">Nucleus</keyword>
<evidence type="ECO:0000256" key="10">
    <source>
        <dbReference type="ARBA" id="ARBA00033326"/>
    </source>
</evidence>
<feature type="domain" description="MMS22-like C-terminal" evidence="12">
    <location>
        <begin position="773"/>
        <end position="1123"/>
    </location>
</feature>
<dbReference type="GO" id="GO:0031297">
    <property type="term" value="P:replication fork processing"/>
    <property type="evidence" value="ECO:0007669"/>
    <property type="project" value="InterPro"/>
</dbReference>
<dbReference type="PANTHER" id="PTHR28547:SF1">
    <property type="entry name" value="PROTEIN MMS22-LIKE"/>
    <property type="match status" value="1"/>
</dbReference>
<dbReference type="GeneID" id="105362781"/>
<evidence type="ECO:0000256" key="3">
    <source>
        <dbReference type="ARBA" id="ARBA00006585"/>
    </source>
</evidence>
<comment type="subcellular location">
    <subcellularLocation>
        <location evidence="2">Chromosome</location>
    </subcellularLocation>
    <subcellularLocation>
        <location evidence="1">Nucleus</location>
    </subcellularLocation>
</comment>
<evidence type="ECO:0000256" key="8">
    <source>
        <dbReference type="ARBA" id="ARBA00023204"/>
    </source>
</evidence>
<dbReference type="Pfam" id="PF14910">
    <property type="entry name" value="MMS22L_N"/>
    <property type="match status" value="1"/>
</dbReference>
<evidence type="ECO:0000256" key="4">
    <source>
        <dbReference type="ARBA" id="ARBA00021061"/>
    </source>
</evidence>
<dbReference type="GO" id="GO:0000724">
    <property type="term" value="P:double-strand break repair via homologous recombination"/>
    <property type="evidence" value="ECO:0007669"/>
    <property type="project" value="InterPro"/>
</dbReference>
<dbReference type="RefSeq" id="XP_011498574.1">
    <property type="nucleotide sequence ID" value="XM_011500272.1"/>
</dbReference>
<evidence type="ECO:0000313" key="13">
    <source>
        <dbReference type="Proteomes" id="UP000695007"/>
    </source>
</evidence>
<keyword evidence="5" id="KW-0158">Chromosome</keyword>
<evidence type="ECO:0000259" key="12">
    <source>
        <dbReference type="Pfam" id="PF14911"/>
    </source>
</evidence>
<dbReference type="AlphaFoldDB" id="A0AAJ6YI85"/>
<gene>
    <name evidence="14" type="primary">LOC105362781</name>
</gene>
<dbReference type="Proteomes" id="UP000695007">
    <property type="component" value="Unplaced"/>
</dbReference>
<evidence type="ECO:0000256" key="1">
    <source>
        <dbReference type="ARBA" id="ARBA00004123"/>
    </source>
</evidence>
<organism evidence="13 14">
    <name type="scientific">Ceratosolen solmsi marchali</name>
    <dbReference type="NCBI Taxonomy" id="326594"/>
    <lineage>
        <taxon>Eukaryota</taxon>
        <taxon>Metazoa</taxon>
        <taxon>Ecdysozoa</taxon>
        <taxon>Arthropoda</taxon>
        <taxon>Hexapoda</taxon>
        <taxon>Insecta</taxon>
        <taxon>Pterygota</taxon>
        <taxon>Neoptera</taxon>
        <taxon>Endopterygota</taxon>
        <taxon>Hymenoptera</taxon>
        <taxon>Apocrita</taxon>
        <taxon>Proctotrupomorpha</taxon>
        <taxon>Chalcidoidea</taxon>
        <taxon>Agaonidae</taxon>
        <taxon>Agaoninae</taxon>
        <taxon>Ceratosolen</taxon>
    </lineage>
</organism>
<evidence type="ECO:0000313" key="14">
    <source>
        <dbReference type="RefSeq" id="XP_011498574.1"/>
    </source>
</evidence>
<dbReference type="GO" id="GO:0043596">
    <property type="term" value="C:nuclear replication fork"/>
    <property type="evidence" value="ECO:0007669"/>
    <property type="project" value="TreeGrafter"/>
</dbReference>
<dbReference type="Pfam" id="PF14911">
    <property type="entry name" value="MMS22L_C"/>
    <property type="match status" value="1"/>
</dbReference>
<dbReference type="GO" id="GO:0006325">
    <property type="term" value="P:chromatin organization"/>
    <property type="evidence" value="ECO:0007669"/>
    <property type="project" value="UniProtKB-KW"/>
</dbReference>
<feature type="domain" description="Protein MMS22-like N-terminal" evidence="11">
    <location>
        <begin position="95"/>
        <end position="680"/>
    </location>
</feature>
<accession>A0AAJ6YI85</accession>
<keyword evidence="13" id="KW-1185">Reference proteome</keyword>
<dbReference type="InterPro" id="IPR029424">
    <property type="entry name" value="MMS22L_C"/>
</dbReference>
<dbReference type="InterPro" id="IPR029425">
    <property type="entry name" value="MMS22L_N"/>
</dbReference>
<keyword evidence="6" id="KW-0227">DNA damage</keyword>
<proteinExistence type="inferred from homology"/>
<dbReference type="KEGG" id="csol:105362781"/>
<dbReference type="PANTHER" id="PTHR28547">
    <property type="entry name" value="PROTEIN MMS22-LIKE"/>
    <property type="match status" value="1"/>
</dbReference>
<protein>
    <recommendedName>
        <fullName evidence="4">Protein MMS22-like</fullName>
    </recommendedName>
    <alternativeName>
        <fullName evidence="10">Methyl methanesulfonate-sensitivity protein 22-like</fullName>
    </alternativeName>
</protein>
<evidence type="ECO:0000256" key="9">
    <source>
        <dbReference type="ARBA" id="ARBA00023242"/>
    </source>
</evidence>
<evidence type="ECO:0000259" key="11">
    <source>
        <dbReference type="Pfam" id="PF14910"/>
    </source>
</evidence>